<dbReference type="AlphaFoldDB" id="A0A7W9UUY7"/>
<organism evidence="1 2">
    <name type="scientific">Streptomyces echinatus</name>
    <dbReference type="NCBI Taxonomy" id="67293"/>
    <lineage>
        <taxon>Bacteria</taxon>
        <taxon>Bacillati</taxon>
        <taxon>Actinomycetota</taxon>
        <taxon>Actinomycetes</taxon>
        <taxon>Kitasatosporales</taxon>
        <taxon>Streptomycetaceae</taxon>
        <taxon>Streptomyces</taxon>
    </lineage>
</organism>
<evidence type="ECO:0000313" key="2">
    <source>
        <dbReference type="Proteomes" id="UP000585836"/>
    </source>
</evidence>
<dbReference type="Proteomes" id="UP000585836">
    <property type="component" value="Unassembled WGS sequence"/>
</dbReference>
<comment type="caution">
    <text evidence="1">The sequence shown here is derived from an EMBL/GenBank/DDBJ whole genome shotgun (WGS) entry which is preliminary data.</text>
</comment>
<sequence length="91" mass="10043">MARARLHLLEGHLGRIALEGSTAVLDAARQLLEDCRRLVDGLDVDAPAGAPEPAPMMSMPFLRPRRTYLDAEANRHLRPAGRSLFGRLSTR</sequence>
<keyword evidence="2" id="KW-1185">Reference proteome</keyword>
<dbReference type="RefSeq" id="WP_184974186.1">
    <property type="nucleotide sequence ID" value="NZ_BAAAWF010000091.1"/>
</dbReference>
<name>A0A7W9UUY7_9ACTN</name>
<dbReference type="EMBL" id="JACHJK010000022">
    <property type="protein sequence ID" value="MBB5932133.1"/>
    <property type="molecule type" value="Genomic_DNA"/>
</dbReference>
<evidence type="ECO:0000313" key="1">
    <source>
        <dbReference type="EMBL" id="MBB5932133.1"/>
    </source>
</evidence>
<proteinExistence type="predicted"/>
<protein>
    <submittedName>
        <fullName evidence="1">Uncharacterized protein</fullName>
    </submittedName>
</protein>
<reference evidence="1 2" key="1">
    <citation type="submission" date="2020-08" db="EMBL/GenBank/DDBJ databases">
        <title>Genomic Encyclopedia of Type Strains, Phase III (KMG-III): the genomes of soil and plant-associated and newly described type strains.</title>
        <authorList>
            <person name="Whitman W."/>
        </authorList>
    </citation>
    <scope>NUCLEOTIDE SEQUENCE [LARGE SCALE GENOMIC DNA]</scope>
    <source>
        <strain evidence="1 2">CECT 3313</strain>
    </source>
</reference>
<accession>A0A7W9UUY7</accession>
<gene>
    <name evidence="1" type="ORF">FHS34_007642</name>
</gene>